<dbReference type="RefSeq" id="WP_053551745.1">
    <property type="nucleotide sequence ID" value="NZ_CP010802.1"/>
</dbReference>
<accession>A0A0M4DBJ6</accession>
<evidence type="ECO:0000256" key="2">
    <source>
        <dbReference type="ARBA" id="ARBA00012534"/>
    </source>
</evidence>
<keyword evidence="5" id="KW-0949">S-adenosyl-L-methionine</keyword>
<dbReference type="PRINTS" id="PR00996">
    <property type="entry name" value="CHERMTFRASE"/>
</dbReference>
<dbReference type="InterPro" id="IPR035909">
    <property type="entry name" value="CheB_C"/>
</dbReference>
<dbReference type="GO" id="GO:0008983">
    <property type="term" value="F:protein-glutamate O-methyltransferase activity"/>
    <property type="evidence" value="ECO:0007669"/>
    <property type="project" value="UniProtKB-EC"/>
</dbReference>
<dbReference type="Gene3D" id="3.30.450.20">
    <property type="entry name" value="PAS domain"/>
    <property type="match status" value="1"/>
</dbReference>
<dbReference type="EMBL" id="CP010802">
    <property type="protein sequence ID" value="ALC17755.1"/>
    <property type="molecule type" value="Genomic_DNA"/>
</dbReference>
<evidence type="ECO:0000259" key="9">
    <source>
        <dbReference type="PROSITE" id="PS50123"/>
    </source>
</evidence>
<dbReference type="GO" id="GO:0008984">
    <property type="term" value="F:protein-glutamate methylesterase activity"/>
    <property type="evidence" value="ECO:0007669"/>
    <property type="project" value="InterPro"/>
</dbReference>
<dbReference type="Pfam" id="PF01739">
    <property type="entry name" value="CheR"/>
    <property type="match status" value="1"/>
</dbReference>
<feature type="compositionally biased region" description="Basic and acidic residues" evidence="7">
    <location>
        <begin position="669"/>
        <end position="683"/>
    </location>
</feature>
<dbReference type="Gene3D" id="1.10.155.10">
    <property type="entry name" value="Chemotaxis receptor methyltransferase CheR, N-terminal domain"/>
    <property type="match status" value="1"/>
</dbReference>
<dbReference type="PROSITE" id="PS50123">
    <property type="entry name" value="CHER"/>
    <property type="match status" value="1"/>
</dbReference>
<dbReference type="InterPro" id="IPR036804">
    <property type="entry name" value="CheR_N_sf"/>
</dbReference>
<dbReference type="AlphaFoldDB" id="A0A0M4DBJ6"/>
<feature type="domain" description="CheR-type methyltransferase" evidence="9">
    <location>
        <begin position="226"/>
        <end position="479"/>
    </location>
</feature>
<dbReference type="SUPFAM" id="SSF55785">
    <property type="entry name" value="PYP-like sensor domain (PAS domain)"/>
    <property type="match status" value="1"/>
</dbReference>
<proteinExistence type="predicted"/>
<dbReference type="GO" id="GO:0006935">
    <property type="term" value="P:chemotaxis"/>
    <property type="evidence" value="ECO:0007669"/>
    <property type="project" value="UniProtKB-UniRule"/>
</dbReference>
<dbReference type="GO" id="GO:0032259">
    <property type="term" value="P:methylation"/>
    <property type="evidence" value="ECO:0007669"/>
    <property type="project" value="UniProtKB-KW"/>
</dbReference>
<dbReference type="InterPro" id="IPR035965">
    <property type="entry name" value="PAS-like_dom_sf"/>
</dbReference>
<dbReference type="EC" id="2.1.1.80" evidence="2"/>
<dbReference type="STRING" id="1603606.DSOUD_3029"/>
<evidence type="ECO:0000259" key="8">
    <source>
        <dbReference type="PROSITE" id="PS50122"/>
    </source>
</evidence>
<evidence type="ECO:0000256" key="3">
    <source>
        <dbReference type="ARBA" id="ARBA00022603"/>
    </source>
</evidence>
<evidence type="ECO:0000313" key="11">
    <source>
        <dbReference type="Proteomes" id="UP000057158"/>
    </source>
</evidence>
<feature type="compositionally biased region" description="Polar residues" evidence="7">
    <location>
        <begin position="684"/>
        <end position="698"/>
    </location>
</feature>
<keyword evidence="3" id="KW-0489">Methyltransferase</keyword>
<evidence type="ECO:0000256" key="4">
    <source>
        <dbReference type="ARBA" id="ARBA00022679"/>
    </source>
</evidence>
<dbReference type="InterPro" id="IPR000780">
    <property type="entry name" value="CheR_MeTrfase"/>
</dbReference>
<dbReference type="KEGG" id="des:DSOUD_3029"/>
<dbReference type="OrthoDB" id="9786165at2"/>
<dbReference type="InterPro" id="IPR000673">
    <property type="entry name" value="Sig_transdc_resp-reg_Me-estase"/>
</dbReference>
<dbReference type="Proteomes" id="UP000057158">
    <property type="component" value="Chromosome"/>
</dbReference>
<sequence length="864" mass="96301">MTTRPKKNPAPKSSLTFPIVGIGASAGGLEALESFLGRVPEKSGLAFVVIQHLDPTHKGLMPELLQRTTVMEVFQGKDNLEVKPNCVYVIPPNRDMSILHGVLHLFEPAEPRGLRLPIDFFLRSLAEDRQEYSIGVILSGMGSDGTIGLRAIKEKGGLVLVQEPASAKFDSMPRSVINAGLADLIAPAGDLPGKILEFLSHARVLAKAPRPLGEKEQNSHAKVLILLRAKTGHDFSMYKKNTLDRRIERRMSIHKLDKISSYVRLLQENPQELDLLFKELLIGVTSFFRDPEAWDTLRDEVIPALIETHRAGGVLRAWSVGCSTGEEAYSLAIVFKEALEQTKPEGNFTLQIFATDLDKDGIDKARQGIYPPNIVADVSSARLRRFFVKEEGGYRIGKEIREMVTFATQNVVKDPPFTKLDILICRNLLIYLTPEVQKRLLPLFHYSLNPGGVLFLGSSESVSASTELFVPLSTKLRLFGRRETVLAEPVVFPAAFALAFTGEPTESINLKPQPNLQLLAEQLLLQTFSPPAVLVNDRGDILYISGRTGKYLEPAAGKANWNIYAMARQGLRFDLGIAFQKALRQKNSITVKGLKIGESDGTQGVDITVQAIEEPEALRGMAMIVFTDVPTPPEKKTSAPSGTAPATNTQVHEMEKNLQRIREELQMTREEMQSSQEELKSVNEELQSANEELQSTNEELTTSREEMQSLNEELQTVNAEQQSKMDELSRVNNDMKNLLNSTEIVTVFLDKKLRIRRFTSGADKLFKLLPGDVGRPLSDIVSDLRYPDLAEDAEEVLRTLIFSEKEIETSDGRWYSVRIMPYRTMEDVIGGVVITFLNITAAKMLERSLREEIAELRSRLESGP</sequence>
<dbReference type="Pfam" id="PF01339">
    <property type="entry name" value="CheB_methylest"/>
    <property type="match status" value="1"/>
</dbReference>
<evidence type="ECO:0000256" key="5">
    <source>
        <dbReference type="ARBA" id="ARBA00022691"/>
    </source>
</evidence>
<feature type="active site" evidence="6">
    <location>
        <position position="52"/>
    </location>
</feature>
<dbReference type="Pfam" id="PF13596">
    <property type="entry name" value="PAS_10"/>
    <property type="match status" value="1"/>
</dbReference>
<dbReference type="SUPFAM" id="SSF57997">
    <property type="entry name" value="Tropomyosin"/>
    <property type="match status" value="1"/>
</dbReference>
<dbReference type="SUPFAM" id="SSF53335">
    <property type="entry name" value="S-adenosyl-L-methionine-dependent methyltransferases"/>
    <property type="match status" value="1"/>
</dbReference>
<feature type="active site" evidence="6">
    <location>
        <position position="25"/>
    </location>
</feature>
<keyword evidence="4" id="KW-0808">Transferase</keyword>
<dbReference type="GO" id="GO:0005737">
    <property type="term" value="C:cytoplasm"/>
    <property type="evidence" value="ECO:0007669"/>
    <property type="project" value="InterPro"/>
</dbReference>
<evidence type="ECO:0000313" key="10">
    <source>
        <dbReference type="EMBL" id="ALC17755.1"/>
    </source>
</evidence>
<dbReference type="SMART" id="SM00138">
    <property type="entry name" value="MeTrc"/>
    <property type="match status" value="1"/>
</dbReference>
<dbReference type="InterPro" id="IPR029063">
    <property type="entry name" value="SAM-dependent_MTases_sf"/>
</dbReference>
<reference evidence="10 11" key="1">
    <citation type="submission" date="2015-07" db="EMBL/GenBank/DDBJ databases">
        <title>Isolation and Genomic Characterization of a Novel Halophilic Metal-Reducing Deltaproteobacterium from the Deep Subsurface.</title>
        <authorList>
            <person name="Badalamenti J.P."/>
            <person name="Summers Z.M."/>
            <person name="Gralnick J.A."/>
            <person name="Bond D.R."/>
        </authorList>
    </citation>
    <scope>NUCLEOTIDE SEQUENCE [LARGE SCALE GENOMIC DNA]</scope>
    <source>
        <strain evidence="10 11">WTL</strain>
    </source>
</reference>
<dbReference type="Pfam" id="PF03705">
    <property type="entry name" value="CheR_N"/>
    <property type="match status" value="1"/>
</dbReference>
<dbReference type="CDD" id="cd16434">
    <property type="entry name" value="CheB-CheR_fusion"/>
    <property type="match status" value="1"/>
</dbReference>
<dbReference type="Gene3D" id="3.40.50.150">
    <property type="entry name" value="Vaccinia Virus protein VP39"/>
    <property type="match status" value="1"/>
</dbReference>
<dbReference type="PATRIC" id="fig|1603606.3.peg.3266"/>
<keyword evidence="6" id="KW-0378">Hydrolase</keyword>
<feature type="region of interest" description="Disordered" evidence="7">
    <location>
        <begin position="669"/>
        <end position="698"/>
    </location>
</feature>
<feature type="domain" description="CheB-type methylesterase" evidence="8">
    <location>
        <begin position="11"/>
        <end position="202"/>
    </location>
</feature>
<evidence type="ECO:0000256" key="7">
    <source>
        <dbReference type="SAM" id="MobiDB-lite"/>
    </source>
</evidence>
<feature type="active site" evidence="6">
    <location>
        <position position="144"/>
    </location>
</feature>
<dbReference type="InterPro" id="IPR022641">
    <property type="entry name" value="CheR_N"/>
</dbReference>
<dbReference type="PROSITE" id="PS50122">
    <property type="entry name" value="CHEB"/>
    <property type="match status" value="1"/>
</dbReference>
<dbReference type="Gene3D" id="3.40.50.180">
    <property type="entry name" value="Methylesterase CheB, C-terminal domain"/>
    <property type="match status" value="1"/>
</dbReference>
<dbReference type="PANTHER" id="PTHR24422">
    <property type="entry name" value="CHEMOTAXIS PROTEIN METHYLTRANSFERASE"/>
    <property type="match status" value="1"/>
</dbReference>
<gene>
    <name evidence="10" type="ORF">DSOUD_3029</name>
</gene>
<evidence type="ECO:0000256" key="1">
    <source>
        <dbReference type="ARBA" id="ARBA00001541"/>
    </source>
</evidence>
<dbReference type="SUPFAM" id="SSF47757">
    <property type="entry name" value="Chemotaxis receptor methyltransferase CheR, N-terminal domain"/>
    <property type="match status" value="1"/>
</dbReference>
<dbReference type="InterPro" id="IPR022642">
    <property type="entry name" value="CheR_C"/>
</dbReference>
<dbReference type="SUPFAM" id="SSF52738">
    <property type="entry name" value="Methylesterase CheB, C-terminal domain"/>
    <property type="match status" value="1"/>
</dbReference>
<keyword evidence="6" id="KW-0145">Chemotaxis</keyword>
<name>A0A0M4DBJ6_9BACT</name>
<comment type="catalytic activity">
    <reaction evidence="1">
        <text>L-glutamyl-[protein] + S-adenosyl-L-methionine = [protein]-L-glutamate 5-O-methyl ester + S-adenosyl-L-homocysteine</text>
        <dbReference type="Rhea" id="RHEA:24452"/>
        <dbReference type="Rhea" id="RHEA-COMP:10208"/>
        <dbReference type="Rhea" id="RHEA-COMP:10311"/>
        <dbReference type="ChEBI" id="CHEBI:29973"/>
        <dbReference type="ChEBI" id="CHEBI:57856"/>
        <dbReference type="ChEBI" id="CHEBI:59789"/>
        <dbReference type="ChEBI" id="CHEBI:82795"/>
        <dbReference type="EC" id="2.1.1.80"/>
    </reaction>
</comment>
<dbReference type="InterPro" id="IPR050903">
    <property type="entry name" value="Bact_Chemotaxis_MeTrfase"/>
</dbReference>
<keyword evidence="11" id="KW-1185">Reference proteome</keyword>
<organism evidence="10 11">
    <name type="scientific">Desulfuromonas soudanensis</name>
    <dbReference type="NCBI Taxonomy" id="1603606"/>
    <lineage>
        <taxon>Bacteria</taxon>
        <taxon>Pseudomonadati</taxon>
        <taxon>Thermodesulfobacteriota</taxon>
        <taxon>Desulfuromonadia</taxon>
        <taxon>Desulfuromonadales</taxon>
        <taxon>Desulfuromonadaceae</taxon>
        <taxon>Desulfuromonas</taxon>
    </lineage>
</organism>
<dbReference type="GO" id="GO:0000156">
    <property type="term" value="F:phosphorelay response regulator activity"/>
    <property type="evidence" value="ECO:0007669"/>
    <property type="project" value="InterPro"/>
</dbReference>
<evidence type="ECO:0000256" key="6">
    <source>
        <dbReference type="PROSITE-ProRule" id="PRU00050"/>
    </source>
</evidence>
<protein>
    <recommendedName>
        <fullName evidence="2">protein-glutamate O-methyltransferase</fullName>
        <ecNumber evidence="2">2.1.1.80</ecNumber>
    </recommendedName>
</protein>